<reference evidence="1" key="2">
    <citation type="journal article" date="2022" name="Microbiol. Resour. Announc.">
        <title>Metagenome Sequencing to Explore Phylogenomics of Terrestrial Cyanobacteria.</title>
        <authorList>
            <person name="Ward R.D."/>
            <person name="Stajich J.E."/>
            <person name="Johansen J.R."/>
            <person name="Huntemann M."/>
            <person name="Clum A."/>
            <person name="Foster B."/>
            <person name="Foster B."/>
            <person name="Roux S."/>
            <person name="Palaniappan K."/>
            <person name="Varghese N."/>
            <person name="Mukherjee S."/>
            <person name="Reddy T.B.K."/>
            <person name="Daum C."/>
            <person name="Copeland A."/>
            <person name="Chen I.A."/>
            <person name="Ivanova N.N."/>
            <person name="Kyrpides N.C."/>
            <person name="Shapiro N."/>
            <person name="Eloe-Fadrosh E.A."/>
            <person name="Pietrasiak N."/>
        </authorList>
    </citation>
    <scope>NUCLEOTIDE SEQUENCE</scope>
    <source>
        <strain evidence="1">JT2-VF2</strain>
    </source>
</reference>
<dbReference type="Proteomes" id="UP000715781">
    <property type="component" value="Unassembled WGS sequence"/>
</dbReference>
<name>A0A951Q261_9NOST</name>
<comment type="caution">
    <text evidence="1">The sequence shown here is derived from an EMBL/GenBank/DDBJ whole genome shotgun (WGS) entry which is preliminary data.</text>
</comment>
<accession>A0A951Q261</accession>
<evidence type="ECO:0000313" key="2">
    <source>
        <dbReference type="Proteomes" id="UP000715781"/>
    </source>
</evidence>
<dbReference type="EMBL" id="JAHHHN010000023">
    <property type="protein sequence ID" value="MBW4564549.1"/>
    <property type="molecule type" value="Genomic_DNA"/>
</dbReference>
<dbReference type="AlphaFoldDB" id="A0A951Q261"/>
<organism evidence="1 2">
    <name type="scientific">Mojavia pulchra JT2-VF2</name>
    <dbReference type="NCBI Taxonomy" id="287848"/>
    <lineage>
        <taxon>Bacteria</taxon>
        <taxon>Bacillati</taxon>
        <taxon>Cyanobacteriota</taxon>
        <taxon>Cyanophyceae</taxon>
        <taxon>Nostocales</taxon>
        <taxon>Nostocaceae</taxon>
    </lineage>
</organism>
<proteinExistence type="predicted"/>
<sequence>MQFRTSGYSPVELLINQTNKYFQQSQSQSRPIVQFHDLFKEVEFTPQLIFSAIAAKYEFDRLFNAAVTMERRRESERGPSAIIQTQQGSKLEITNLTRYDHPLIWKAQTINLKLETDKRSSKLVALAQINNEIGDDGQPQYRKLGTVSPQSMEEYGLKPGTQASSASLVEFTPELSRGQTKLMFQQAYQFAQAFRAGIPEHERLSASAAAWSVGAARQDELVVTSSAPNQPITVENLRSWWRTADKLGKPEAYKQRIAQIASEFKAGGQLSPQAIEAMQKETVSRIAQIAHKIVSALGQPESDGTTRVQGKIYDVCFHPERKNWAVAHKNGDVILAVQSGQVQINKVTPEILQDFENANSKLDEVLETKKQAAGLQR</sequence>
<evidence type="ECO:0000313" key="1">
    <source>
        <dbReference type="EMBL" id="MBW4564549.1"/>
    </source>
</evidence>
<gene>
    <name evidence="1" type="ORF">KME32_26135</name>
</gene>
<reference evidence="1" key="1">
    <citation type="submission" date="2021-05" db="EMBL/GenBank/DDBJ databases">
        <authorList>
            <person name="Pietrasiak N."/>
            <person name="Ward R."/>
            <person name="Stajich J.E."/>
            <person name="Kurbessoian T."/>
        </authorList>
    </citation>
    <scope>NUCLEOTIDE SEQUENCE</scope>
    <source>
        <strain evidence="1">JT2-VF2</strain>
    </source>
</reference>
<protein>
    <submittedName>
        <fullName evidence="1">Uncharacterized protein</fullName>
    </submittedName>
</protein>